<feature type="DNA-binding region" description="H-T-H motif" evidence="2">
    <location>
        <begin position="53"/>
        <end position="72"/>
    </location>
</feature>
<dbReference type="AlphaFoldDB" id="A0A559T2T9"/>
<dbReference type="InterPro" id="IPR041479">
    <property type="entry name" value="TetR_CgmR_C"/>
</dbReference>
<evidence type="ECO:0000256" key="1">
    <source>
        <dbReference type="ARBA" id="ARBA00023125"/>
    </source>
</evidence>
<dbReference type="InterPro" id="IPR050109">
    <property type="entry name" value="HTH-type_TetR-like_transc_reg"/>
</dbReference>
<dbReference type="InterPro" id="IPR009057">
    <property type="entry name" value="Homeodomain-like_sf"/>
</dbReference>
<evidence type="ECO:0000313" key="4">
    <source>
        <dbReference type="EMBL" id="TVZ68928.1"/>
    </source>
</evidence>
<proteinExistence type="predicted"/>
<evidence type="ECO:0000256" key="2">
    <source>
        <dbReference type="PROSITE-ProRule" id="PRU00335"/>
    </source>
</evidence>
<dbReference type="Pfam" id="PF17937">
    <property type="entry name" value="TetR_C_28"/>
    <property type="match status" value="1"/>
</dbReference>
<evidence type="ECO:0000259" key="3">
    <source>
        <dbReference type="PROSITE" id="PS50977"/>
    </source>
</evidence>
<dbReference type="SUPFAM" id="SSF48498">
    <property type="entry name" value="Tetracyclin repressor-like, C-terminal domain"/>
    <property type="match status" value="1"/>
</dbReference>
<dbReference type="Pfam" id="PF00440">
    <property type="entry name" value="TetR_N"/>
    <property type="match status" value="1"/>
</dbReference>
<reference evidence="4" key="1">
    <citation type="submission" date="2019-06" db="EMBL/GenBank/DDBJ databases">
        <authorList>
            <person name="Deangelis K."/>
            <person name="Huntemann M."/>
            <person name="Clum A."/>
            <person name="Pillay M."/>
            <person name="Palaniappan K."/>
            <person name="Varghese N."/>
            <person name="Mikhailova N."/>
            <person name="Stamatis D."/>
            <person name="Reddy T."/>
            <person name="Daum C."/>
            <person name="Shapiro N."/>
            <person name="Ivanova N."/>
            <person name="Kyrpides N."/>
            <person name="Woyke T."/>
        </authorList>
    </citation>
    <scope>NUCLEOTIDE SEQUENCE [LARGE SCALE GENOMIC DNA]</scope>
    <source>
        <strain evidence="4">128R</strain>
    </source>
</reference>
<dbReference type="EMBL" id="VISQ01000001">
    <property type="protein sequence ID" value="TVZ68928.1"/>
    <property type="molecule type" value="Genomic_DNA"/>
</dbReference>
<dbReference type="Gene3D" id="1.10.357.10">
    <property type="entry name" value="Tetracycline Repressor, domain 2"/>
    <property type="match status" value="1"/>
</dbReference>
<dbReference type="GO" id="GO:0000976">
    <property type="term" value="F:transcription cis-regulatory region binding"/>
    <property type="evidence" value="ECO:0007669"/>
    <property type="project" value="TreeGrafter"/>
</dbReference>
<comment type="caution">
    <text evidence="4">The sequence shown here is derived from an EMBL/GenBank/DDBJ whole genome shotgun (WGS) entry which is preliminary data.</text>
</comment>
<dbReference type="InterPro" id="IPR036271">
    <property type="entry name" value="Tet_transcr_reg_TetR-rel_C_sf"/>
</dbReference>
<dbReference type="SUPFAM" id="SSF46689">
    <property type="entry name" value="Homeodomain-like"/>
    <property type="match status" value="1"/>
</dbReference>
<dbReference type="GO" id="GO:0003700">
    <property type="term" value="F:DNA-binding transcription factor activity"/>
    <property type="evidence" value="ECO:0007669"/>
    <property type="project" value="TreeGrafter"/>
</dbReference>
<organism evidence="4">
    <name type="scientific">Serratia fonticola</name>
    <dbReference type="NCBI Taxonomy" id="47917"/>
    <lineage>
        <taxon>Bacteria</taxon>
        <taxon>Pseudomonadati</taxon>
        <taxon>Pseudomonadota</taxon>
        <taxon>Gammaproteobacteria</taxon>
        <taxon>Enterobacterales</taxon>
        <taxon>Yersiniaceae</taxon>
        <taxon>Serratia</taxon>
    </lineage>
</organism>
<sequence length="211" mass="23494">MGLTLINMNIPAGRYAHSMSTYTHRKKDPERLQEQLLEAASIIAAKNGIAALSLNAVATQAGVSKGGLLHHFPGRQELIHALFIRLLAVMDRGIMALMAADPNPRGRFSRAYLMYLASISETDTSRQLALLSLAMPDEKVLRKCWRDWVLQHLAQADELDRSYVGNLVRYGADGLWLSELTEGVTMAPEDRQALVSRLTAMTYEESWNPSQ</sequence>
<dbReference type="PRINTS" id="PR00455">
    <property type="entry name" value="HTHTETR"/>
</dbReference>
<protein>
    <submittedName>
        <fullName evidence="4">TetR family transcriptional regulator</fullName>
    </submittedName>
</protein>
<gene>
    <name evidence="4" type="ORF">FHU10_1391</name>
</gene>
<reference evidence="4" key="2">
    <citation type="submission" date="2019-08" db="EMBL/GenBank/DDBJ databases">
        <title>Investigation of anaerobic lignin degradation for improved lignocellulosic biofuels.</title>
        <authorList>
            <person name="Deangelis K.PhD."/>
        </authorList>
    </citation>
    <scope>NUCLEOTIDE SEQUENCE [LARGE SCALE GENOMIC DNA]</scope>
    <source>
        <strain evidence="4">128R</strain>
    </source>
</reference>
<feature type="domain" description="HTH tetR-type" evidence="3">
    <location>
        <begin position="30"/>
        <end position="90"/>
    </location>
</feature>
<dbReference type="PANTHER" id="PTHR30055">
    <property type="entry name" value="HTH-TYPE TRANSCRIPTIONAL REGULATOR RUTR"/>
    <property type="match status" value="1"/>
</dbReference>
<name>A0A559T2T9_SERFO</name>
<dbReference type="InterPro" id="IPR001647">
    <property type="entry name" value="HTH_TetR"/>
</dbReference>
<keyword evidence="1 2" id="KW-0238">DNA-binding</keyword>
<accession>A0A559T2T9</accession>
<dbReference type="PANTHER" id="PTHR30055:SF148">
    <property type="entry name" value="TETR-FAMILY TRANSCRIPTIONAL REGULATOR"/>
    <property type="match status" value="1"/>
</dbReference>
<dbReference type="PROSITE" id="PS50977">
    <property type="entry name" value="HTH_TETR_2"/>
    <property type="match status" value="1"/>
</dbReference>